<feature type="transmembrane region" description="Helical" evidence="3">
    <location>
        <begin position="343"/>
        <end position="365"/>
    </location>
</feature>
<feature type="transmembrane region" description="Helical" evidence="3">
    <location>
        <begin position="284"/>
        <end position="301"/>
    </location>
</feature>
<keyword evidence="5" id="KW-0808">Transferase</keyword>
<accession>A0A841TBU8</accession>
<feature type="transmembrane region" description="Helical" evidence="3">
    <location>
        <begin position="154"/>
        <end position="175"/>
    </location>
</feature>
<keyword evidence="6" id="KW-1185">Reference proteome</keyword>
<feature type="transmembrane region" description="Helical" evidence="3">
    <location>
        <begin position="46"/>
        <end position="72"/>
    </location>
</feature>
<evidence type="ECO:0000256" key="2">
    <source>
        <dbReference type="ARBA" id="ARBA00007400"/>
    </source>
</evidence>
<evidence type="ECO:0000313" key="5">
    <source>
        <dbReference type="EMBL" id="MBB6676848.1"/>
    </source>
</evidence>
<keyword evidence="3" id="KW-1133">Transmembrane helix</keyword>
<reference evidence="5 6" key="1">
    <citation type="submission" date="2020-08" db="EMBL/GenBank/DDBJ databases">
        <title>Cohnella phylogeny.</title>
        <authorList>
            <person name="Dunlap C."/>
        </authorList>
    </citation>
    <scope>NUCLEOTIDE SEQUENCE [LARGE SCALE GENOMIC DNA]</scope>
    <source>
        <strain evidence="5 6">DSM 103658</strain>
    </source>
</reference>
<evidence type="ECO:0000313" key="6">
    <source>
        <dbReference type="Proteomes" id="UP000574133"/>
    </source>
</evidence>
<evidence type="ECO:0000256" key="1">
    <source>
        <dbReference type="ARBA" id="ARBA00004370"/>
    </source>
</evidence>
<evidence type="ECO:0000259" key="4">
    <source>
        <dbReference type="Pfam" id="PF01757"/>
    </source>
</evidence>
<dbReference type="PANTHER" id="PTHR23028">
    <property type="entry name" value="ACETYLTRANSFERASE"/>
    <property type="match status" value="1"/>
</dbReference>
<dbReference type="InterPro" id="IPR050879">
    <property type="entry name" value="Acyltransferase_3"/>
</dbReference>
<proteinExistence type="inferred from homology"/>
<dbReference type="InterPro" id="IPR002656">
    <property type="entry name" value="Acyl_transf_3_dom"/>
</dbReference>
<evidence type="ECO:0000256" key="3">
    <source>
        <dbReference type="SAM" id="Phobius"/>
    </source>
</evidence>
<protein>
    <submittedName>
        <fullName evidence="5">Acyltransferase</fullName>
    </submittedName>
</protein>
<feature type="transmembrane region" description="Helical" evidence="3">
    <location>
        <begin position="313"/>
        <end position="337"/>
    </location>
</feature>
<feature type="transmembrane region" description="Helical" evidence="3">
    <location>
        <begin position="93"/>
        <end position="114"/>
    </location>
</feature>
<dbReference type="EMBL" id="JACJVN010000023">
    <property type="protein sequence ID" value="MBB6676848.1"/>
    <property type="molecule type" value="Genomic_DNA"/>
</dbReference>
<dbReference type="AlphaFoldDB" id="A0A841TBU8"/>
<comment type="subcellular location">
    <subcellularLocation>
        <location evidence="1">Membrane</location>
    </subcellularLocation>
</comment>
<name>A0A841TBU8_9BACL</name>
<organism evidence="5 6">
    <name type="scientific">Cohnella lubricantis</name>
    <dbReference type="NCBI Taxonomy" id="2163172"/>
    <lineage>
        <taxon>Bacteria</taxon>
        <taxon>Bacillati</taxon>
        <taxon>Bacillota</taxon>
        <taxon>Bacilli</taxon>
        <taxon>Bacillales</taxon>
        <taxon>Paenibacillaceae</taxon>
        <taxon>Cohnella</taxon>
    </lineage>
</organism>
<keyword evidence="3" id="KW-0812">Transmembrane</keyword>
<dbReference type="Pfam" id="PF01757">
    <property type="entry name" value="Acyl_transf_3"/>
    <property type="match status" value="1"/>
</dbReference>
<feature type="transmembrane region" description="Helical" evidence="3">
    <location>
        <begin position="182"/>
        <end position="200"/>
    </location>
</feature>
<dbReference type="GO" id="GO:0016747">
    <property type="term" value="F:acyltransferase activity, transferring groups other than amino-acyl groups"/>
    <property type="evidence" value="ECO:0007669"/>
    <property type="project" value="InterPro"/>
</dbReference>
<feature type="domain" description="Acyltransferase 3" evidence="4">
    <location>
        <begin position="10"/>
        <end position="360"/>
    </location>
</feature>
<gene>
    <name evidence="5" type="ORF">H4Q31_05820</name>
</gene>
<keyword evidence="5" id="KW-0012">Acyltransferase</keyword>
<feature type="transmembrane region" description="Helical" evidence="3">
    <location>
        <begin position="212"/>
        <end position="229"/>
    </location>
</feature>
<feature type="transmembrane region" description="Helical" evidence="3">
    <location>
        <begin position="250"/>
        <end position="272"/>
    </location>
</feature>
<keyword evidence="3" id="KW-0472">Membrane</keyword>
<dbReference type="Proteomes" id="UP000574133">
    <property type="component" value="Unassembled WGS sequence"/>
</dbReference>
<feature type="transmembrane region" description="Helical" evidence="3">
    <location>
        <begin position="12"/>
        <end position="34"/>
    </location>
</feature>
<comment type="caution">
    <text evidence="5">The sequence shown here is derived from an EMBL/GenBank/DDBJ whole genome shotgun (WGS) entry which is preliminary data.</text>
</comment>
<comment type="similarity">
    <text evidence="2">Belongs to the acyltransferase 3 family.</text>
</comment>
<dbReference type="RefSeq" id="WP_185178137.1">
    <property type="nucleotide sequence ID" value="NZ_CBCSEP010000001.1"/>
</dbReference>
<sequence>MKVHKERFVQLDALRGLAALTVLFYHMAIVPSFLSPIAGQLFSHTYSPFGMLVNGAAAVVLFFVLSGFVLSLPLLEGKAQPYGPYLIRRFFRIYVPYVVSVFIALICMKSSPLLGTDLLTDVFNGEWSGTIGSDILLEHVYAIVDVHTYTLNGVYWSLIHEMRISIIFPFVVLLLMRVRWPIVLLICLVLFSLGVLNNTFDFEKSNGQMSAYTYSVHFLAYFLYGMLLAKYRREIVHWFRGLRKSLKYGLLALSYLFYNCAFAFIAVLNKLGIDVPFDMLLRKQIYAVGVAGFMIVALASTRAAKLLTARVPVFLGNISYSLYLYHLVVMFTLINLLHGKVPLPILMLLTLILSLVVAYASWALVEKPSMALGRRLALIVMAVRSSPPEHRHKESVTLASRPNPKKIL</sequence>